<evidence type="ECO:0000313" key="1">
    <source>
        <dbReference type="EMBL" id="KAJ1113881.1"/>
    </source>
</evidence>
<reference evidence="1" key="1">
    <citation type="journal article" date="2022" name="bioRxiv">
        <title>Sequencing and chromosome-scale assembly of the giantPleurodeles waltlgenome.</title>
        <authorList>
            <person name="Brown T."/>
            <person name="Elewa A."/>
            <person name="Iarovenko S."/>
            <person name="Subramanian E."/>
            <person name="Araus A.J."/>
            <person name="Petzold A."/>
            <person name="Susuki M."/>
            <person name="Suzuki K.-i.T."/>
            <person name="Hayashi T."/>
            <person name="Toyoda A."/>
            <person name="Oliveira C."/>
            <person name="Osipova E."/>
            <person name="Leigh N.D."/>
            <person name="Simon A."/>
            <person name="Yun M.H."/>
        </authorList>
    </citation>
    <scope>NUCLEOTIDE SEQUENCE</scope>
    <source>
        <strain evidence="1">20211129_DDA</strain>
        <tissue evidence="1">Liver</tissue>
    </source>
</reference>
<keyword evidence="2" id="KW-1185">Reference proteome</keyword>
<protein>
    <submittedName>
        <fullName evidence="1">Uncharacterized protein</fullName>
    </submittedName>
</protein>
<organism evidence="1 2">
    <name type="scientific">Pleurodeles waltl</name>
    <name type="common">Iberian ribbed newt</name>
    <dbReference type="NCBI Taxonomy" id="8319"/>
    <lineage>
        <taxon>Eukaryota</taxon>
        <taxon>Metazoa</taxon>
        <taxon>Chordata</taxon>
        <taxon>Craniata</taxon>
        <taxon>Vertebrata</taxon>
        <taxon>Euteleostomi</taxon>
        <taxon>Amphibia</taxon>
        <taxon>Batrachia</taxon>
        <taxon>Caudata</taxon>
        <taxon>Salamandroidea</taxon>
        <taxon>Salamandridae</taxon>
        <taxon>Pleurodelinae</taxon>
        <taxon>Pleurodeles</taxon>
    </lineage>
</organism>
<comment type="caution">
    <text evidence="1">The sequence shown here is derived from an EMBL/GenBank/DDBJ whole genome shotgun (WGS) entry which is preliminary data.</text>
</comment>
<sequence>MSGLRVCPVSYADHLFASDATAVAAADLSGPRPPGRCHPASPPGPLHTSNPVYIAPYWCVQRRHQVSHAPARYHGVPLGRLRATARILSDPDDLERPFVAPEARRRRPR</sequence>
<gene>
    <name evidence="1" type="ORF">NDU88_002122</name>
</gene>
<dbReference type="EMBL" id="JANPWB010000012">
    <property type="protein sequence ID" value="KAJ1113881.1"/>
    <property type="molecule type" value="Genomic_DNA"/>
</dbReference>
<dbReference type="Proteomes" id="UP001066276">
    <property type="component" value="Chromosome 8"/>
</dbReference>
<accession>A0AAV7ND33</accession>
<dbReference type="AlphaFoldDB" id="A0AAV7ND33"/>
<evidence type="ECO:0000313" key="2">
    <source>
        <dbReference type="Proteomes" id="UP001066276"/>
    </source>
</evidence>
<name>A0AAV7ND33_PLEWA</name>
<proteinExistence type="predicted"/>